<keyword evidence="7 8" id="KW-0687">Ribonucleoprotein</keyword>
<keyword evidence="6 8" id="KW-0689">Ribosomal protein</keyword>
<evidence type="ECO:0000256" key="2">
    <source>
        <dbReference type="ARBA" id="ARBA00022723"/>
    </source>
</evidence>
<dbReference type="GO" id="GO:0005840">
    <property type="term" value="C:ribosome"/>
    <property type="evidence" value="ECO:0007669"/>
    <property type="project" value="UniProtKB-KW"/>
</dbReference>
<comment type="function">
    <text evidence="8">Binds to the 23S rRNA.</text>
</comment>
<dbReference type="HAMAP" id="MF_00773">
    <property type="entry name" value="Ribosomal_eL24"/>
    <property type="match status" value="1"/>
</dbReference>
<dbReference type="Pfam" id="PF01246">
    <property type="entry name" value="Ribosomal_L24e"/>
    <property type="match status" value="1"/>
</dbReference>
<dbReference type="PANTHER" id="PTHR10792">
    <property type="entry name" value="60S RIBOSOMAL PROTEIN L24"/>
    <property type="match status" value="1"/>
</dbReference>
<dbReference type="PROSITE" id="PS01073">
    <property type="entry name" value="RIBOSOMAL_L24E"/>
    <property type="match status" value="1"/>
</dbReference>
<proteinExistence type="inferred from homology"/>
<sequence length="65" mass="7914">MEMPERRVCSFTHEEIEPGTGMMFVKRDGTTFWFKDSKARKNHLKLKRNPRRLKWTRRYEKGGIN</sequence>
<organism evidence="10">
    <name type="scientific">uncultured marine group II/III euryarchaeote AD1000_32_G05</name>
    <dbReference type="NCBI Taxonomy" id="1457755"/>
    <lineage>
        <taxon>Archaea</taxon>
        <taxon>Methanobacteriati</taxon>
        <taxon>Methanobacteriota</taxon>
        <taxon>environmental samples</taxon>
    </lineage>
</organism>
<dbReference type="GO" id="GO:0046872">
    <property type="term" value="F:metal ion binding"/>
    <property type="evidence" value="ECO:0007669"/>
    <property type="project" value="UniProtKB-KW"/>
</dbReference>
<dbReference type="InterPro" id="IPR055345">
    <property type="entry name" value="Ribosomal_eL24-rel_arc"/>
</dbReference>
<comment type="subunit">
    <text evidence="8">Part of the 50S ribosomal subunit. Forms a cluster with proteins L3 and L14.</text>
</comment>
<name>A0A075FNI5_9EURY</name>
<dbReference type="Gene3D" id="2.30.170.20">
    <property type="entry name" value="Ribosomal protein L24e"/>
    <property type="match status" value="1"/>
</dbReference>
<evidence type="ECO:0000259" key="9">
    <source>
        <dbReference type="Pfam" id="PF01246"/>
    </source>
</evidence>
<keyword evidence="4" id="KW-0862">Zinc</keyword>
<comment type="similarity">
    <text evidence="1 8">Belongs to the eukaryotic ribosomal protein eL24 family.</text>
</comment>
<evidence type="ECO:0000256" key="4">
    <source>
        <dbReference type="ARBA" id="ARBA00022833"/>
    </source>
</evidence>
<dbReference type="AlphaFoldDB" id="A0A075FNI5"/>
<evidence type="ECO:0000256" key="1">
    <source>
        <dbReference type="ARBA" id="ARBA00005647"/>
    </source>
</evidence>
<evidence type="ECO:0000313" key="10">
    <source>
        <dbReference type="EMBL" id="AIE93180.1"/>
    </source>
</evidence>
<dbReference type="InterPro" id="IPR056366">
    <property type="entry name" value="Ribosomal_eL24"/>
</dbReference>
<evidence type="ECO:0000256" key="8">
    <source>
        <dbReference type="HAMAP-Rule" id="MF_00773"/>
    </source>
</evidence>
<evidence type="ECO:0000256" key="5">
    <source>
        <dbReference type="ARBA" id="ARBA00022884"/>
    </source>
</evidence>
<accession>A0A075FNI5</accession>
<gene>
    <name evidence="10" type="primary">RP-L24e</name>
    <name evidence="10" type="synonym">RPL24</name>
    <name evidence="8" type="synonym">rpl24e</name>
</gene>
<dbReference type="CDD" id="cd00472">
    <property type="entry name" value="Ribosomal_L24e_L24"/>
    <property type="match status" value="1"/>
</dbReference>
<dbReference type="GO" id="GO:1990904">
    <property type="term" value="C:ribonucleoprotein complex"/>
    <property type="evidence" value="ECO:0007669"/>
    <property type="project" value="UniProtKB-KW"/>
</dbReference>
<dbReference type="GO" id="GO:0003735">
    <property type="term" value="F:structural constituent of ribosome"/>
    <property type="evidence" value="ECO:0007669"/>
    <property type="project" value="InterPro"/>
</dbReference>
<evidence type="ECO:0000256" key="3">
    <source>
        <dbReference type="ARBA" id="ARBA00022730"/>
    </source>
</evidence>
<evidence type="ECO:0000256" key="7">
    <source>
        <dbReference type="ARBA" id="ARBA00023274"/>
    </source>
</evidence>
<feature type="domain" description="Large ribosomal subunit protein eL24-related N-terminal" evidence="9">
    <location>
        <begin position="7"/>
        <end position="60"/>
    </location>
</feature>
<dbReference type="GO" id="GO:0006412">
    <property type="term" value="P:translation"/>
    <property type="evidence" value="ECO:0007669"/>
    <property type="project" value="UniProtKB-UniRule"/>
</dbReference>
<dbReference type="InterPro" id="IPR023442">
    <property type="entry name" value="Ribosomal_eL24_CS"/>
</dbReference>
<dbReference type="EMBL" id="KF900388">
    <property type="protein sequence ID" value="AIE93180.1"/>
    <property type="molecule type" value="Genomic_DNA"/>
</dbReference>
<protein>
    <recommendedName>
        <fullName evidence="8">Large ribosomal subunit protein eL24</fullName>
    </recommendedName>
</protein>
<dbReference type="GO" id="GO:0019843">
    <property type="term" value="F:rRNA binding"/>
    <property type="evidence" value="ECO:0007669"/>
    <property type="project" value="UniProtKB-UniRule"/>
</dbReference>
<dbReference type="InterPro" id="IPR038630">
    <property type="entry name" value="L24e/L24_sf"/>
</dbReference>
<keyword evidence="5 8" id="KW-0694">RNA-binding</keyword>
<dbReference type="SUPFAM" id="SSF57716">
    <property type="entry name" value="Glucocorticoid receptor-like (DNA-binding domain)"/>
    <property type="match status" value="1"/>
</dbReference>
<dbReference type="NCBIfam" id="NF034186">
    <property type="entry name" value="PRK14891.1-1"/>
    <property type="match status" value="1"/>
</dbReference>
<evidence type="ECO:0000256" key="6">
    <source>
        <dbReference type="ARBA" id="ARBA00022980"/>
    </source>
</evidence>
<reference evidence="10" key="1">
    <citation type="journal article" date="2014" name="Genome Biol. Evol.">
        <title>Pangenome evidence for extensive interdomain horizontal transfer affecting lineage core and shell genes in uncultured planktonic thaumarchaeota and euryarchaeota.</title>
        <authorList>
            <person name="Deschamps P."/>
            <person name="Zivanovic Y."/>
            <person name="Moreira D."/>
            <person name="Rodriguez-Valera F."/>
            <person name="Lopez-Garcia P."/>
        </authorList>
    </citation>
    <scope>NUCLEOTIDE SEQUENCE</scope>
</reference>
<keyword evidence="2" id="KW-0479">Metal-binding</keyword>
<dbReference type="InterPro" id="IPR000988">
    <property type="entry name" value="Ribosomal_eL24-rel_N"/>
</dbReference>
<dbReference type="PANTHER" id="PTHR10792:SF1">
    <property type="entry name" value="RIBOSOMAL PROTEIN L24"/>
    <property type="match status" value="1"/>
</dbReference>
<comment type="caution">
    <text evidence="8">Lacks conserved residue(s) required for the propagation of feature annotation.</text>
</comment>
<keyword evidence="3 8" id="KW-0699">rRNA-binding</keyword>